<keyword evidence="2" id="KW-0430">Lectin</keyword>
<dbReference type="PROSITE" id="PS50231">
    <property type="entry name" value="RICIN_B_LECTIN"/>
    <property type="match status" value="1"/>
</dbReference>
<evidence type="ECO:0000313" key="2">
    <source>
        <dbReference type="EMBL" id="CTQ63941.1"/>
    </source>
</evidence>
<dbReference type="EMBL" id="CXWC01000001">
    <property type="protein sequence ID" value="CTQ63941.1"/>
    <property type="molecule type" value="Genomic_DNA"/>
</dbReference>
<keyword evidence="1" id="KW-0732">Signal</keyword>
<dbReference type="STRING" id="311410.LA5095_02832"/>
<keyword evidence="3" id="KW-1185">Reference proteome</keyword>
<dbReference type="Gene3D" id="2.80.10.50">
    <property type="match status" value="1"/>
</dbReference>
<protein>
    <submittedName>
        <fullName evidence="2">Ricin-type beta-trefoil lectin domain protein</fullName>
    </submittedName>
</protein>
<proteinExistence type="predicted"/>
<evidence type="ECO:0000256" key="1">
    <source>
        <dbReference type="SAM" id="SignalP"/>
    </source>
</evidence>
<dbReference type="Proteomes" id="UP000049983">
    <property type="component" value="Unassembled WGS sequence"/>
</dbReference>
<dbReference type="InterPro" id="IPR035992">
    <property type="entry name" value="Ricin_B-like_lectins"/>
</dbReference>
<gene>
    <name evidence="2" type="ORF">LA5096_00201</name>
</gene>
<reference evidence="3" key="1">
    <citation type="submission" date="2015-07" db="EMBL/GenBank/DDBJ databases">
        <authorList>
            <person name="Rodrigo-Torres Lidia"/>
            <person name="Arahal R.David."/>
        </authorList>
    </citation>
    <scope>NUCLEOTIDE SEQUENCE [LARGE SCALE GENOMIC DNA]</scope>
    <source>
        <strain evidence="3">CECT 5096</strain>
    </source>
</reference>
<dbReference type="AlphaFoldDB" id="A0A0M6ZA86"/>
<evidence type="ECO:0000313" key="3">
    <source>
        <dbReference type="Proteomes" id="UP000049983"/>
    </source>
</evidence>
<name>A0A0M6ZA86_9HYPH</name>
<dbReference type="GO" id="GO:0030246">
    <property type="term" value="F:carbohydrate binding"/>
    <property type="evidence" value="ECO:0007669"/>
    <property type="project" value="UniProtKB-KW"/>
</dbReference>
<accession>A0A0M6ZA86</accession>
<dbReference type="SUPFAM" id="SSF50370">
    <property type="entry name" value="Ricin B-like lectins"/>
    <property type="match status" value="1"/>
</dbReference>
<feature type="chain" id="PRO_5009787713" evidence="1">
    <location>
        <begin position="22"/>
        <end position="172"/>
    </location>
</feature>
<dbReference type="OrthoDB" id="1431558at2"/>
<dbReference type="RefSeq" id="WP_055116001.1">
    <property type="nucleotide sequence ID" value="NZ_CXWA01000003.1"/>
</dbReference>
<sequence>MRVLGLIPACLAIAASSPALAEAPDLKTPAPVIYLADNLDEADRLGWCIDTQGRGFGENLHAHSCKPQGGDVQFSFDETTGQIKSVAFAGKCMELIAPGEKIAFGLRDCSDAKTQVFAFELANGRIAPANQPDACVAVGESSRSAGPFMSRDLVLMACASANRALITWREKR</sequence>
<organism evidence="2 3">
    <name type="scientific">Roseibium album</name>
    <dbReference type="NCBI Taxonomy" id="311410"/>
    <lineage>
        <taxon>Bacteria</taxon>
        <taxon>Pseudomonadati</taxon>
        <taxon>Pseudomonadota</taxon>
        <taxon>Alphaproteobacteria</taxon>
        <taxon>Hyphomicrobiales</taxon>
        <taxon>Stappiaceae</taxon>
        <taxon>Roseibium</taxon>
    </lineage>
</organism>
<feature type="signal peptide" evidence="1">
    <location>
        <begin position="1"/>
        <end position="21"/>
    </location>
</feature>
<dbReference type="GeneID" id="97667671"/>